<dbReference type="EMBL" id="PUIO01000009">
    <property type="protein sequence ID" value="PQP25151.1"/>
    <property type="molecule type" value="Genomic_DNA"/>
</dbReference>
<protein>
    <submittedName>
        <fullName evidence="4">Uncharacterized protein</fullName>
    </submittedName>
</protein>
<keyword evidence="2" id="KW-1133">Transmembrane helix</keyword>
<keyword evidence="2" id="KW-0812">Transmembrane</keyword>
<keyword evidence="2" id="KW-0472">Membrane</keyword>
<evidence type="ECO:0000256" key="1">
    <source>
        <dbReference type="SAM" id="MobiDB-lite"/>
    </source>
</evidence>
<evidence type="ECO:0000313" key="4">
    <source>
        <dbReference type="EMBL" id="PQP25151.1"/>
    </source>
</evidence>
<feature type="transmembrane region" description="Helical" evidence="2">
    <location>
        <begin position="144"/>
        <end position="168"/>
    </location>
</feature>
<dbReference type="Proteomes" id="UP000239290">
    <property type="component" value="Unassembled WGS sequence"/>
</dbReference>
<dbReference type="AlphaFoldDB" id="A0A2S8JDS4"/>
<evidence type="ECO:0000313" key="5">
    <source>
        <dbReference type="Proteomes" id="UP000239290"/>
    </source>
</evidence>
<name>A0A2S8JDS4_RHOOP</name>
<feature type="signal peptide" evidence="3">
    <location>
        <begin position="1"/>
        <end position="16"/>
    </location>
</feature>
<keyword evidence="3" id="KW-0732">Signal</keyword>
<accession>A0A2S8JDS4</accession>
<gene>
    <name evidence="4" type="ORF">C5613_09925</name>
</gene>
<reference evidence="5" key="1">
    <citation type="submission" date="2018-02" db="EMBL/GenBank/DDBJ databases">
        <title>Draft genome sequencing of Rhodococcus opacus KU647198.</title>
        <authorList>
            <person name="Zheng B.-X."/>
        </authorList>
    </citation>
    <scope>NUCLEOTIDE SEQUENCE [LARGE SCALE GENOMIC DNA]</scope>
    <source>
        <strain evidence="5">04-OD7</strain>
    </source>
</reference>
<feature type="region of interest" description="Disordered" evidence="1">
    <location>
        <begin position="232"/>
        <end position="269"/>
    </location>
</feature>
<evidence type="ECO:0000256" key="2">
    <source>
        <dbReference type="SAM" id="Phobius"/>
    </source>
</evidence>
<organism evidence="4 5">
    <name type="scientific">Rhodococcus opacus</name>
    <name type="common">Nocardia opaca</name>
    <dbReference type="NCBI Taxonomy" id="37919"/>
    <lineage>
        <taxon>Bacteria</taxon>
        <taxon>Bacillati</taxon>
        <taxon>Actinomycetota</taxon>
        <taxon>Actinomycetes</taxon>
        <taxon>Mycobacteriales</taxon>
        <taxon>Nocardiaceae</taxon>
        <taxon>Rhodococcus</taxon>
    </lineage>
</organism>
<feature type="compositionally biased region" description="Acidic residues" evidence="1">
    <location>
        <begin position="233"/>
        <end position="254"/>
    </location>
</feature>
<feature type="transmembrane region" description="Helical" evidence="2">
    <location>
        <begin position="211"/>
        <end position="228"/>
    </location>
</feature>
<feature type="compositionally biased region" description="Low complexity" evidence="1">
    <location>
        <begin position="260"/>
        <end position="269"/>
    </location>
</feature>
<proteinExistence type="predicted"/>
<sequence length="269" mass="28180">MVVFAFFGFSVPSATAAEPVDVIAMINGQNAASANQQHPLRLDPGNPAQVTLTVTNNTAEPIDVAGVDFSGHVVGLSFFAFHTSVGLTVAPGETKNLNFSLELSELESQATGLINGTLTVKNDAGDILADIATVIDVRGSLVSVYGLFGLALAFLTVLTIVDAALAIARNGLPLNRWRRGMRFLTPGLGIGLVLVFTLSAFRVWVPTTERWLMVAAGFAVGFFILGYLTPTPETDDEDDELLDQDEEDVYDDGEGGGASSSGRASAGAG</sequence>
<feature type="transmembrane region" description="Helical" evidence="2">
    <location>
        <begin position="180"/>
        <end position="205"/>
    </location>
</feature>
<evidence type="ECO:0000256" key="3">
    <source>
        <dbReference type="SAM" id="SignalP"/>
    </source>
</evidence>
<comment type="caution">
    <text evidence="4">The sequence shown here is derived from an EMBL/GenBank/DDBJ whole genome shotgun (WGS) entry which is preliminary data.</text>
</comment>
<feature type="chain" id="PRO_5039576539" evidence="3">
    <location>
        <begin position="17"/>
        <end position="269"/>
    </location>
</feature>